<protein>
    <submittedName>
        <fullName evidence="2">Uncharacterized protein</fullName>
    </submittedName>
</protein>
<feature type="transmembrane region" description="Helical" evidence="1">
    <location>
        <begin position="16"/>
        <end position="35"/>
    </location>
</feature>
<keyword evidence="1" id="KW-0812">Transmembrane</keyword>
<accession>A0ABT5UK53</accession>
<comment type="caution">
    <text evidence="2">The sequence shown here is derived from an EMBL/GenBank/DDBJ whole genome shotgun (WGS) entry which is preliminary data.</text>
</comment>
<dbReference type="EMBL" id="JAQSVD010000001">
    <property type="protein sequence ID" value="MDE1469293.1"/>
    <property type="molecule type" value="Genomic_DNA"/>
</dbReference>
<reference evidence="2 3" key="1">
    <citation type="submission" date="2023-02" db="EMBL/GenBank/DDBJ databases">
        <title>Comparative genome analysis of Eubacterium limosum species.</title>
        <authorList>
            <person name="Bak J.E."/>
        </authorList>
    </citation>
    <scope>NUCLEOTIDE SEQUENCE [LARGE SCALE GENOMIC DNA]</scope>
    <source>
        <strain evidence="2 3">KGMB01548</strain>
    </source>
</reference>
<name>A0ABT5UK53_EUBLI</name>
<evidence type="ECO:0000256" key="1">
    <source>
        <dbReference type="SAM" id="Phobius"/>
    </source>
</evidence>
<organism evidence="2 3">
    <name type="scientific">Eubacterium limosum</name>
    <dbReference type="NCBI Taxonomy" id="1736"/>
    <lineage>
        <taxon>Bacteria</taxon>
        <taxon>Bacillati</taxon>
        <taxon>Bacillota</taxon>
        <taxon>Clostridia</taxon>
        <taxon>Eubacteriales</taxon>
        <taxon>Eubacteriaceae</taxon>
        <taxon>Eubacterium</taxon>
    </lineage>
</organism>
<proteinExistence type="predicted"/>
<keyword evidence="1" id="KW-0472">Membrane</keyword>
<dbReference type="RefSeq" id="WP_264474106.1">
    <property type="nucleotide sequence ID" value="NZ_JAJCLO010000006.1"/>
</dbReference>
<sequence length="41" mass="4636">MEGLIYIYWAGRLAETTGWLTVIGLVLAPVVIEIFKKVSRK</sequence>
<gene>
    <name evidence="2" type="ORF">PTZ04_03370</name>
</gene>
<keyword evidence="1" id="KW-1133">Transmembrane helix</keyword>
<dbReference type="Proteomes" id="UP001215087">
    <property type="component" value="Unassembled WGS sequence"/>
</dbReference>
<keyword evidence="3" id="KW-1185">Reference proteome</keyword>
<evidence type="ECO:0000313" key="2">
    <source>
        <dbReference type="EMBL" id="MDE1469293.1"/>
    </source>
</evidence>
<evidence type="ECO:0000313" key="3">
    <source>
        <dbReference type="Proteomes" id="UP001215087"/>
    </source>
</evidence>